<dbReference type="PROSITE" id="PS00022">
    <property type="entry name" value="EGF_1"/>
    <property type="match status" value="4"/>
</dbReference>
<feature type="domain" description="EGF-like" evidence="14">
    <location>
        <begin position="177"/>
        <end position="213"/>
    </location>
</feature>
<keyword evidence="10 12" id="KW-1015">Disulfide bond</keyword>
<comment type="caution">
    <text evidence="15">The sequence shown here is derived from an EMBL/GenBank/DDBJ whole genome shotgun (WGS) entry which is preliminary data.</text>
</comment>
<proteinExistence type="predicted"/>
<dbReference type="FunFam" id="2.10.25.10:FF:000012">
    <property type="entry name" value="Delta-like protein"/>
    <property type="match status" value="1"/>
</dbReference>
<evidence type="ECO:0000256" key="2">
    <source>
        <dbReference type="ARBA" id="ARBA00022475"/>
    </source>
</evidence>
<dbReference type="GO" id="GO:0023052">
    <property type="term" value="P:signaling"/>
    <property type="evidence" value="ECO:0007669"/>
    <property type="project" value="UniProtKB-ARBA"/>
</dbReference>
<dbReference type="Pfam" id="PF00008">
    <property type="entry name" value="EGF"/>
    <property type="match status" value="4"/>
</dbReference>
<keyword evidence="2" id="KW-1003">Cell membrane</keyword>
<evidence type="ECO:0000256" key="6">
    <source>
        <dbReference type="ARBA" id="ARBA00022737"/>
    </source>
</evidence>
<dbReference type="GO" id="GO:0007154">
    <property type="term" value="P:cell communication"/>
    <property type="evidence" value="ECO:0007669"/>
    <property type="project" value="UniProtKB-ARBA"/>
</dbReference>
<evidence type="ECO:0000256" key="3">
    <source>
        <dbReference type="ARBA" id="ARBA00022536"/>
    </source>
</evidence>
<keyword evidence="5" id="KW-0732">Signal</keyword>
<reference evidence="15" key="1">
    <citation type="journal article" date="2023" name="Mol. Biol. Evol.">
        <title>Third-Generation Sequencing Reveals the Adaptive Role of the Epigenome in Three Deep-Sea Polychaetes.</title>
        <authorList>
            <person name="Perez M."/>
            <person name="Aroh O."/>
            <person name="Sun Y."/>
            <person name="Lan Y."/>
            <person name="Juniper S.K."/>
            <person name="Young C.R."/>
            <person name="Angers B."/>
            <person name="Qian P.Y."/>
        </authorList>
    </citation>
    <scope>NUCLEOTIDE SEQUENCE</scope>
    <source>
        <strain evidence="15">P08H-3</strain>
    </source>
</reference>
<keyword evidence="6" id="KW-0677">Repeat</keyword>
<evidence type="ECO:0000256" key="7">
    <source>
        <dbReference type="ARBA" id="ARBA00022837"/>
    </source>
</evidence>
<feature type="disulfide bond" evidence="12">
    <location>
        <begin position="203"/>
        <end position="212"/>
    </location>
</feature>
<dbReference type="GO" id="GO:0007157">
    <property type="term" value="P:heterophilic cell-cell adhesion via plasma membrane cell adhesion molecules"/>
    <property type="evidence" value="ECO:0007669"/>
    <property type="project" value="TreeGrafter"/>
</dbReference>
<keyword evidence="16" id="KW-1185">Reference proteome</keyword>
<dbReference type="GO" id="GO:0045197">
    <property type="term" value="P:establishment or maintenance of epithelial cell apical/basal polarity"/>
    <property type="evidence" value="ECO:0007669"/>
    <property type="project" value="TreeGrafter"/>
</dbReference>
<feature type="domain" description="EGF-like" evidence="14">
    <location>
        <begin position="101"/>
        <end position="137"/>
    </location>
</feature>
<evidence type="ECO:0000256" key="10">
    <source>
        <dbReference type="ARBA" id="ARBA00023157"/>
    </source>
</evidence>
<comment type="subcellular location">
    <subcellularLocation>
        <location evidence="1">Cell membrane</location>
        <topology evidence="1">Single-pass type I membrane protein</topology>
    </subcellularLocation>
</comment>
<sequence length="310" mass="33756">MTRMPPNEELLSNLTYPTSVVLDVPNDRMYWSELGSSTIGIAKLDGTELGTMKAERKIKYMTMFAQQTQQHVARINLKTKTGWSIILEEEYKFSDIKIIRDAVDCYTEPCSNGGSCTEVPVGHSCTCTSGFTGTNCETVLRNCDSSPCQNGGTCVPDANGYRCICKPGFGGAICDKVLRNCDSSPCQNGGTCVPDANGYRCTCKPGFGGAICDEVIGSCDSNPCKSGGTCTEDANGYRCTCKMGFIGSKCEIGLVYLALIIPIVLLVALIIFYLKKSSRGKTPQKHDYSHKGYQTRDVIVHPGYNPSYWM</sequence>
<keyword evidence="9 13" id="KW-0472">Membrane</keyword>
<dbReference type="SMART" id="SM00181">
    <property type="entry name" value="EGF"/>
    <property type="match status" value="4"/>
</dbReference>
<dbReference type="GO" id="GO:0120025">
    <property type="term" value="C:plasma membrane bounded cell projection"/>
    <property type="evidence" value="ECO:0007669"/>
    <property type="project" value="UniProtKB-ARBA"/>
</dbReference>
<keyword evidence="8 13" id="KW-1133">Transmembrane helix</keyword>
<evidence type="ECO:0000313" key="15">
    <source>
        <dbReference type="EMBL" id="KAK2139083.1"/>
    </source>
</evidence>
<dbReference type="InterPro" id="IPR001881">
    <property type="entry name" value="EGF-like_Ca-bd_dom"/>
</dbReference>
<dbReference type="FunFam" id="2.10.25.10:FF:000247">
    <property type="entry name" value="Delta/notch like EGF repeat containing"/>
    <property type="match status" value="1"/>
</dbReference>
<dbReference type="InterPro" id="IPR011042">
    <property type="entry name" value="6-blade_b-propeller_TolB-like"/>
</dbReference>
<dbReference type="InterPro" id="IPR051022">
    <property type="entry name" value="Notch_Cell-Fate_Det"/>
</dbReference>
<evidence type="ECO:0000256" key="13">
    <source>
        <dbReference type="SAM" id="Phobius"/>
    </source>
</evidence>
<feature type="transmembrane region" description="Helical" evidence="13">
    <location>
        <begin position="253"/>
        <end position="274"/>
    </location>
</feature>
<dbReference type="GO" id="GO:0032991">
    <property type="term" value="C:protein-containing complex"/>
    <property type="evidence" value="ECO:0007669"/>
    <property type="project" value="TreeGrafter"/>
</dbReference>
<keyword evidence="11" id="KW-0325">Glycoprotein</keyword>
<dbReference type="PANTHER" id="PTHR24049">
    <property type="entry name" value="CRUMBS FAMILY MEMBER"/>
    <property type="match status" value="1"/>
</dbReference>
<evidence type="ECO:0000256" key="12">
    <source>
        <dbReference type="PROSITE-ProRule" id="PRU00076"/>
    </source>
</evidence>
<evidence type="ECO:0000259" key="14">
    <source>
        <dbReference type="PROSITE" id="PS50026"/>
    </source>
</evidence>
<evidence type="ECO:0000256" key="11">
    <source>
        <dbReference type="ARBA" id="ARBA00023180"/>
    </source>
</evidence>
<evidence type="ECO:0000256" key="5">
    <source>
        <dbReference type="ARBA" id="ARBA00022729"/>
    </source>
</evidence>
<dbReference type="GO" id="GO:0005886">
    <property type="term" value="C:plasma membrane"/>
    <property type="evidence" value="ECO:0007669"/>
    <property type="project" value="UniProtKB-SubCell"/>
</dbReference>
<keyword evidence="3 12" id="KW-0245">EGF-like domain</keyword>
<protein>
    <recommendedName>
        <fullName evidence="14">EGF-like domain-containing protein</fullName>
    </recommendedName>
</protein>
<dbReference type="PANTHER" id="PTHR24049:SF39">
    <property type="entry name" value="EGF-LIKE DOMAIN-CONTAINING PROTEIN"/>
    <property type="match status" value="1"/>
</dbReference>
<dbReference type="SMART" id="SM00135">
    <property type="entry name" value="LY"/>
    <property type="match status" value="1"/>
</dbReference>
<evidence type="ECO:0000256" key="9">
    <source>
        <dbReference type="ARBA" id="ARBA00023136"/>
    </source>
</evidence>
<dbReference type="FunFam" id="2.10.25.10:FF:000434">
    <property type="entry name" value="Predicted protein"/>
    <property type="match status" value="1"/>
</dbReference>
<name>A0AAD9IR77_9ANNE</name>
<dbReference type="PROSITE" id="PS50026">
    <property type="entry name" value="EGF_3"/>
    <property type="match status" value="4"/>
</dbReference>
<dbReference type="Gene3D" id="2.10.25.10">
    <property type="entry name" value="Laminin"/>
    <property type="match status" value="4"/>
</dbReference>
<feature type="disulfide bond" evidence="12">
    <location>
        <begin position="241"/>
        <end position="250"/>
    </location>
</feature>
<dbReference type="EMBL" id="JAODUP010002041">
    <property type="protein sequence ID" value="KAK2139083.1"/>
    <property type="molecule type" value="Genomic_DNA"/>
</dbReference>
<dbReference type="CDD" id="cd00054">
    <property type="entry name" value="EGF_CA"/>
    <property type="match status" value="4"/>
</dbReference>
<feature type="domain" description="EGF-like" evidence="14">
    <location>
        <begin position="215"/>
        <end position="251"/>
    </location>
</feature>
<dbReference type="AlphaFoldDB" id="A0AAD9IR77"/>
<evidence type="ECO:0000313" key="16">
    <source>
        <dbReference type="Proteomes" id="UP001208570"/>
    </source>
</evidence>
<dbReference type="PROSITE" id="PS01186">
    <property type="entry name" value="EGF_2"/>
    <property type="match status" value="4"/>
</dbReference>
<dbReference type="SUPFAM" id="SSF57196">
    <property type="entry name" value="EGF/Laminin"/>
    <property type="match status" value="4"/>
</dbReference>
<dbReference type="FunFam" id="2.10.25.10:FF:000391">
    <property type="entry name" value="Weary, isoform C"/>
    <property type="match status" value="1"/>
</dbReference>
<dbReference type="PRINTS" id="PR00010">
    <property type="entry name" value="EGFBLOOD"/>
</dbReference>
<keyword evidence="7" id="KW-0106">Calcium</keyword>
<gene>
    <name evidence="15" type="ORF">LSH36_2045g00004</name>
</gene>
<organism evidence="15 16">
    <name type="scientific">Paralvinella palmiformis</name>
    <dbReference type="NCBI Taxonomy" id="53620"/>
    <lineage>
        <taxon>Eukaryota</taxon>
        <taxon>Metazoa</taxon>
        <taxon>Spiralia</taxon>
        <taxon>Lophotrochozoa</taxon>
        <taxon>Annelida</taxon>
        <taxon>Polychaeta</taxon>
        <taxon>Sedentaria</taxon>
        <taxon>Canalipalpata</taxon>
        <taxon>Terebellida</taxon>
        <taxon>Terebelliformia</taxon>
        <taxon>Alvinellidae</taxon>
        <taxon>Paralvinella</taxon>
    </lineage>
</organism>
<evidence type="ECO:0000256" key="8">
    <source>
        <dbReference type="ARBA" id="ARBA00022989"/>
    </source>
</evidence>
<evidence type="ECO:0000256" key="4">
    <source>
        <dbReference type="ARBA" id="ARBA00022692"/>
    </source>
</evidence>
<accession>A0AAD9IR77</accession>
<evidence type="ECO:0000256" key="1">
    <source>
        <dbReference type="ARBA" id="ARBA00004251"/>
    </source>
</evidence>
<dbReference type="SMART" id="SM00179">
    <property type="entry name" value="EGF_CA"/>
    <property type="match status" value="4"/>
</dbReference>
<feature type="disulfide bond" evidence="12">
    <location>
        <begin position="165"/>
        <end position="174"/>
    </location>
</feature>
<dbReference type="InterPro" id="IPR000033">
    <property type="entry name" value="LDLR_classB_rpt"/>
</dbReference>
<feature type="disulfide bond" evidence="12">
    <location>
        <begin position="127"/>
        <end position="136"/>
    </location>
</feature>
<dbReference type="Proteomes" id="UP001208570">
    <property type="component" value="Unassembled WGS sequence"/>
</dbReference>
<dbReference type="GO" id="GO:0005509">
    <property type="term" value="F:calcium ion binding"/>
    <property type="evidence" value="ECO:0007669"/>
    <property type="project" value="InterPro"/>
</dbReference>
<comment type="caution">
    <text evidence="12">Lacks conserved residue(s) required for the propagation of feature annotation.</text>
</comment>
<feature type="domain" description="EGF-like" evidence="14">
    <location>
        <begin position="139"/>
        <end position="175"/>
    </location>
</feature>
<keyword evidence="4 13" id="KW-0812">Transmembrane</keyword>
<dbReference type="GO" id="GO:0007399">
    <property type="term" value="P:nervous system development"/>
    <property type="evidence" value="ECO:0007669"/>
    <property type="project" value="UniProtKB-ARBA"/>
</dbReference>
<dbReference type="InterPro" id="IPR000742">
    <property type="entry name" value="EGF"/>
</dbReference>
<dbReference type="Gene3D" id="2.120.10.30">
    <property type="entry name" value="TolB, C-terminal domain"/>
    <property type="match status" value="1"/>
</dbReference>